<dbReference type="AlphaFoldDB" id="A0A9P7DN88"/>
<organism evidence="1 2">
    <name type="scientific">Suillus plorans</name>
    <dbReference type="NCBI Taxonomy" id="116603"/>
    <lineage>
        <taxon>Eukaryota</taxon>
        <taxon>Fungi</taxon>
        <taxon>Dikarya</taxon>
        <taxon>Basidiomycota</taxon>
        <taxon>Agaricomycotina</taxon>
        <taxon>Agaricomycetes</taxon>
        <taxon>Agaricomycetidae</taxon>
        <taxon>Boletales</taxon>
        <taxon>Suillineae</taxon>
        <taxon>Suillaceae</taxon>
        <taxon>Suillus</taxon>
    </lineage>
</organism>
<dbReference type="EMBL" id="JABBWE010000012">
    <property type="protein sequence ID" value="KAG1799008.1"/>
    <property type="molecule type" value="Genomic_DNA"/>
</dbReference>
<name>A0A9P7DN88_9AGAM</name>
<evidence type="ECO:0000313" key="2">
    <source>
        <dbReference type="Proteomes" id="UP000719766"/>
    </source>
</evidence>
<sequence length="200" mass="22818">MRNRCLRYPLMFQQASFDSLSNSFPFPCQDLRLLTSVSESEIAQLFAPTRRATNADQSIYENDASEHPQIHAGPGSIKSWTSYFVWRRVACLLDRFHNSSNDSLLTFLAQIQEIPSAVIADNFSRENFATVRSNPCDNLQALTSVSEREIVELLPPFFRTMLLSPLGSKAWVLSFSFRQHCTWVIYEGLGRLARGLPIFF</sequence>
<proteinExistence type="predicted"/>
<reference evidence="1" key="1">
    <citation type="journal article" date="2020" name="New Phytol.">
        <title>Comparative genomics reveals dynamic genome evolution in host specialist ectomycorrhizal fungi.</title>
        <authorList>
            <person name="Lofgren L.A."/>
            <person name="Nguyen N.H."/>
            <person name="Vilgalys R."/>
            <person name="Ruytinx J."/>
            <person name="Liao H.L."/>
            <person name="Branco S."/>
            <person name="Kuo A."/>
            <person name="LaButti K."/>
            <person name="Lipzen A."/>
            <person name="Andreopoulos W."/>
            <person name="Pangilinan J."/>
            <person name="Riley R."/>
            <person name="Hundley H."/>
            <person name="Na H."/>
            <person name="Barry K."/>
            <person name="Grigoriev I.V."/>
            <person name="Stajich J.E."/>
            <person name="Kennedy P.G."/>
        </authorList>
    </citation>
    <scope>NUCLEOTIDE SEQUENCE</scope>
    <source>
        <strain evidence="1">S12</strain>
    </source>
</reference>
<dbReference type="OrthoDB" id="10478106at2759"/>
<accession>A0A9P7DN88</accession>
<comment type="caution">
    <text evidence="1">The sequence shown here is derived from an EMBL/GenBank/DDBJ whole genome shotgun (WGS) entry which is preliminary data.</text>
</comment>
<keyword evidence="2" id="KW-1185">Reference proteome</keyword>
<protein>
    <submittedName>
        <fullName evidence="1">Uncharacterized protein</fullName>
    </submittedName>
</protein>
<dbReference type="Proteomes" id="UP000719766">
    <property type="component" value="Unassembled WGS sequence"/>
</dbReference>
<dbReference type="GeneID" id="64603542"/>
<evidence type="ECO:0000313" key="1">
    <source>
        <dbReference type="EMBL" id="KAG1799008.1"/>
    </source>
</evidence>
<gene>
    <name evidence="1" type="ORF">HD556DRAFT_166989</name>
</gene>
<dbReference type="RefSeq" id="XP_041163549.1">
    <property type="nucleotide sequence ID" value="XM_041309778.1"/>
</dbReference>